<accession>A0A0F9A9I2</accession>
<dbReference type="AlphaFoldDB" id="A0A0F9A9I2"/>
<sequence length="79" mass="8915">MLVITNKIGYHYVVTGIWLCKKEVRRLLNGEDIGLIVYAEPPKSFQQSITVHMHKVGEDNGIYVEGLDDSLIASLDNKK</sequence>
<organism evidence="1">
    <name type="scientific">marine sediment metagenome</name>
    <dbReference type="NCBI Taxonomy" id="412755"/>
    <lineage>
        <taxon>unclassified sequences</taxon>
        <taxon>metagenomes</taxon>
        <taxon>ecological metagenomes</taxon>
    </lineage>
</organism>
<reference evidence="1" key="1">
    <citation type="journal article" date="2015" name="Nature">
        <title>Complex archaea that bridge the gap between prokaryotes and eukaryotes.</title>
        <authorList>
            <person name="Spang A."/>
            <person name="Saw J.H."/>
            <person name="Jorgensen S.L."/>
            <person name="Zaremba-Niedzwiedzka K."/>
            <person name="Martijn J."/>
            <person name="Lind A.E."/>
            <person name="van Eijk R."/>
            <person name="Schleper C."/>
            <person name="Guy L."/>
            <person name="Ettema T.J."/>
        </authorList>
    </citation>
    <scope>NUCLEOTIDE SEQUENCE</scope>
</reference>
<dbReference type="EMBL" id="LAZR01058935">
    <property type="protein sequence ID" value="KKK68861.1"/>
    <property type="molecule type" value="Genomic_DNA"/>
</dbReference>
<evidence type="ECO:0000313" key="1">
    <source>
        <dbReference type="EMBL" id="KKK68861.1"/>
    </source>
</evidence>
<proteinExistence type="predicted"/>
<protein>
    <submittedName>
        <fullName evidence="1">Uncharacterized protein</fullName>
    </submittedName>
</protein>
<gene>
    <name evidence="1" type="ORF">LCGC14_2939800</name>
</gene>
<name>A0A0F9A9I2_9ZZZZ</name>
<comment type="caution">
    <text evidence="1">The sequence shown here is derived from an EMBL/GenBank/DDBJ whole genome shotgun (WGS) entry which is preliminary data.</text>
</comment>